<accession>A0A7N0V1W6</accession>
<proteinExistence type="predicted"/>
<evidence type="ECO:0000313" key="1">
    <source>
        <dbReference type="EnsemblPlants" id="Kaladp0095s0764.1.v1.1.CDS.1"/>
    </source>
</evidence>
<evidence type="ECO:0000313" key="2">
    <source>
        <dbReference type="Proteomes" id="UP000594263"/>
    </source>
</evidence>
<dbReference type="AlphaFoldDB" id="A0A7N0V1W6"/>
<keyword evidence="2" id="KW-1185">Reference proteome</keyword>
<reference evidence="1" key="1">
    <citation type="submission" date="2021-01" db="UniProtKB">
        <authorList>
            <consortium name="EnsemblPlants"/>
        </authorList>
    </citation>
    <scope>IDENTIFICATION</scope>
</reference>
<sequence>MGSPLLRTLCLTELDSNSINDPTTGGRGGIALSYLPNAPALLKKVKEQVCVVCVSQKTLAISLRQLLWEWGLGVGVRY</sequence>
<dbReference type="Proteomes" id="UP000594263">
    <property type="component" value="Unplaced"/>
</dbReference>
<organism evidence="1 2">
    <name type="scientific">Kalanchoe fedtschenkoi</name>
    <name type="common">Lavender scallops</name>
    <name type="synonym">South American air plant</name>
    <dbReference type="NCBI Taxonomy" id="63787"/>
    <lineage>
        <taxon>Eukaryota</taxon>
        <taxon>Viridiplantae</taxon>
        <taxon>Streptophyta</taxon>
        <taxon>Embryophyta</taxon>
        <taxon>Tracheophyta</taxon>
        <taxon>Spermatophyta</taxon>
        <taxon>Magnoliopsida</taxon>
        <taxon>eudicotyledons</taxon>
        <taxon>Gunneridae</taxon>
        <taxon>Pentapetalae</taxon>
        <taxon>Saxifragales</taxon>
        <taxon>Crassulaceae</taxon>
        <taxon>Kalanchoe</taxon>
    </lineage>
</organism>
<dbReference type="Gramene" id="Kaladp0095s0764.1.v1.1">
    <property type="protein sequence ID" value="Kaladp0095s0764.1.v1.1.CDS.1"/>
    <property type="gene ID" value="Kaladp0095s0764.v1.1"/>
</dbReference>
<name>A0A7N0V1W6_KALFE</name>
<dbReference type="EnsemblPlants" id="Kaladp0095s0764.1.v1.1">
    <property type="protein sequence ID" value="Kaladp0095s0764.1.v1.1.CDS.1"/>
    <property type="gene ID" value="Kaladp0095s0764.v1.1"/>
</dbReference>
<protein>
    <submittedName>
        <fullName evidence="1">Uncharacterized protein</fullName>
    </submittedName>
</protein>